<accession>A0A3N2BFE8</accession>
<reference evidence="10 11" key="1">
    <citation type="submission" date="2018-11" db="EMBL/GenBank/DDBJ databases">
        <title>Sequencing the genomes of 1000 actinobacteria strains.</title>
        <authorList>
            <person name="Klenk H.-P."/>
        </authorList>
    </citation>
    <scope>NUCLEOTIDE SEQUENCE [LARGE SCALE GENOMIC DNA]</scope>
    <source>
        <strain evidence="10 11">DSM 11294</strain>
    </source>
</reference>
<comment type="similarity">
    <text evidence="1 5">Belongs to the pyrroline-5-carboxylate reductase family.</text>
</comment>
<dbReference type="FunFam" id="1.10.3730.10:FF:000001">
    <property type="entry name" value="Pyrroline-5-carboxylate reductase"/>
    <property type="match status" value="1"/>
</dbReference>
<dbReference type="HAMAP" id="MF_01925">
    <property type="entry name" value="P5C_reductase"/>
    <property type="match status" value="1"/>
</dbReference>
<keyword evidence="2 5" id="KW-0521">NADP</keyword>
<evidence type="ECO:0000256" key="7">
    <source>
        <dbReference type="PIRSR" id="PIRSR000193-1"/>
    </source>
</evidence>
<comment type="catalytic activity">
    <reaction evidence="5">
        <text>L-proline + NADP(+) = (S)-1-pyrroline-5-carboxylate + NADPH + 2 H(+)</text>
        <dbReference type="Rhea" id="RHEA:14109"/>
        <dbReference type="ChEBI" id="CHEBI:15378"/>
        <dbReference type="ChEBI" id="CHEBI:17388"/>
        <dbReference type="ChEBI" id="CHEBI:57783"/>
        <dbReference type="ChEBI" id="CHEBI:58349"/>
        <dbReference type="ChEBI" id="CHEBI:60039"/>
        <dbReference type="EC" id="1.5.1.2"/>
    </reaction>
</comment>
<feature type="binding site" evidence="7">
    <location>
        <begin position="73"/>
        <end position="76"/>
    </location>
    <ligand>
        <name>NADP(+)</name>
        <dbReference type="ChEBI" id="CHEBI:58349"/>
    </ligand>
</feature>
<name>A0A3N2BFE8_9MICO</name>
<dbReference type="Pfam" id="PF14748">
    <property type="entry name" value="P5CR_dimer"/>
    <property type="match status" value="1"/>
</dbReference>
<keyword evidence="5" id="KW-0028">Amino-acid biosynthesis</keyword>
<dbReference type="AlphaFoldDB" id="A0A3N2BFE8"/>
<evidence type="ECO:0000259" key="8">
    <source>
        <dbReference type="Pfam" id="PF03807"/>
    </source>
</evidence>
<evidence type="ECO:0000259" key="9">
    <source>
        <dbReference type="Pfam" id="PF14748"/>
    </source>
</evidence>
<dbReference type="EMBL" id="RKHK01000001">
    <property type="protein sequence ID" value="ROR73955.1"/>
    <property type="molecule type" value="Genomic_DNA"/>
</dbReference>
<evidence type="ECO:0000313" key="10">
    <source>
        <dbReference type="EMBL" id="ROR73955.1"/>
    </source>
</evidence>
<dbReference type="PANTHER" id="PTHR11645:SF0">
    <property type="entry name" value="PYRROLINE-5-CARBOXYLATE REDUCTASE 3"/>
    <property type="match status" value="1"/>
</dbReference>
<dbReference type="Gene3D" id="1.10.3730.10">
    <property type="entry name" value="ProC C-terminal domain-like"/>
    <property type="match status" value="1"/>
</dbReference>
<dbReference type="NCBIfam" id="TIGR00112">
    <property type="entry name" value="proC"/>
    <property type="match status" value="1"/>
</dbReference>
<dbReference type="GO" id="GO:0005737">
    <property type="term" value="C:cytoplasm"/>
    <property type="evidence" value="ECO:0007669"/>
    <property type="project" value="UniProtKB-SubCell"/>
</dbReference>
<dbReference type="Pfam" id="PF03807">
    <property type="entry name" value="F420_oxidored"/>
    <property type="match status" value="1"/>
</dbReference>
<comment type="function">
    <text evidence="4 5">Catalyzes the reduction of 1-pyrroline-5-carboxylate (PCA) to L-proline.</text>
</comment>
<dbReference type="Gene3D" id="3.40.50.720">
    <property type="entry name" value="NAD(P)-binding Rossmann-like Domain"/>
    <property type="match status" value="1"/>
</dbReference>
<evidence type="ECO:0000256" key="2">
    <source>
        <dbReference type="ARBA" id="ARBA00022857"/>
    </source>
</evidence>
<keyword evidence="3 5" id="KW-0560">Oxidoreductase</keyword>
<keyword evidence="5" id="KW-0963">Cytoplasm</keyword>
<dbReference type="SUPFAM" id="SSF51735">
    <property type="entry name" value="NAD(P)-binding Rossmann-fold domains"/>
    <property type="match status" value="1"/>
</dbReference>
<dbReference type="InterPro" id="IPR000304">
    <property type="entry name" value="Pyrroline-COOH_reductase"/>
</dbReference>
<evidence type="ECO:0000313" key="11">
    <source>
        <dbReference type="Proteomes" id="UP000280668"/>
    </source>
</evidence>
<feature type="domain" description="Pyrroline-5-carboxylate reductase catalytic N-terminal" evidence="8">
    <location>
        <begin position="2"/>
        <end position="103"/>
    </location>
</feature>
<dbReference type="OrthoDB" id="9805754at2"/>
<dbReference type="InterPro" id="IPR008927">
    <property type="entry name" value="6-PGluconate_DH-like_C_sf"/>
</dbReference>
<dbReference type="GO" id="GO:0055129">
    <property type="term" value="P:L-proline biosynthetic process"/>
    <property type="evidence" value="ECO:0007669"/>
    <property type="project" value="UniProtKB-UniRule"/>
</dbReference>
<dbReference type="EC" id="1.5.1.2" evidence="5 6"/>
<keyword evidence="5" id="KW-0641">Proline biosynthesis</keyword>
<feature type="binding site" evidence="7">
    <location>
        <position position="33"/>
    </location>
    <ligand>
        <name>NADP(+)</name>
        <dbReference type="ChEBI" id="CHEBI:58349"/>
    </ligand>
</feature>
<sequence length="270" mass="27348">MIGFIGSGNMAAAIVRGIVTSEDEAAQAILLSSATGVSARALAEETGAEALTEGDANLELVRRAGPGALIMLAVKPYQFAQVLAPLREELAAQSSVLVSLAAGLDLADLAAMVSPGQPIIRAMPNVNARVGAGVTALCANEATTEEQRAEAERVFTAVGEIFWLAERVFPAYTAIAGSAPAWAGLFVEALARGAVSKGLPKQQAVEIAAAMLLGSARTLLETSTTPTGLADLVSSPGGSTVAGTIELEEGGFTPAVVRAVRATADHAAGR</sequence>
<dbReference type="UniPathway" id="UPA00098">
    <property type="reaction ID" value="UER00361"/>
</dbReference>
<comment type="catalytic activity">
    <reaction evidence="5">
        <text>L-proline + NAD(+) = (S)-1-pyrroline-5-carboxylate + NADH + 2 H(+)</text>
        <dbReference type="Rhea" id="RHEA:14105"/>
        <dbReference type="ChEBI" id="CHEBI:15378"/>
        <dbReference type="ChEBI" id="CHEBI:17388"/>
        <dbReference type="ChEBI" id="CHEBI:57540"/>
        <dbReference type="ChEBI" id="CHEBI:57945"/>
        <dbReference type="ChEBI" id="CHEBI:60039"/>
        <dbReference type="EC" id="1.5.1.2"/>
    </reaction>
</comment>
<keyword evidence="11" id="KW-1185">Reference proteome</keyword>
<evidence type="ECO:0000256" key="1">
    <source>
        <dbReference type="ARBA" id="ARBA00005525"/>
    </source>
</evidence>
<dbReference type="RefSeq" id="WP_123304307.1">
    <property type="nucleotide sequence ID" value="NZ_RKHK01000001.1"/>
</dbReference>
<dbReference type="PANTHER" id="PTHR11645">
    <property type="entry name" value="PYRROLINE-5-CARBOXYLATE REDUCTASE"/>
    <property type="match status" value="1"/>
</dbReference>
<dbReference type="InterPro" id="IPR036291">
    <property type="entry name" value="NAD(P)-bd_dom_sf"/>
</dbReference>
<evidence type="ECO:0000256" key="5">
    <source>
        <dbReference type="HAMAP-Rule" id="MF_01925"/>
    </source>
</evidence>
<dbReference type="InterPro" id="IPR029036">
    <property type="entry name" value="P5CR_dimer"/>
</dbReference>
<feature type="binding site" evidence="7">
    <location>
        <begin position="5"/>
        <end position="10"/>
    </location>
    <ligand>
        <name>NADP(+)</name>
        <dbReference type="ChEBI" id="CHEBI:58349"/>
    </ligand>
</feature>
<evidence type="ECO:0000256" key="4">
    <source>
        <dbReference type="ARBA" id="ARBA00058118"/>
    </source>
</evidence>
<comment type="subcellular location">
    <subcellularLocation>
        <location evidence="5">Cytoplasm</location>
    </subcellularLocation>
</comment>
<organism evidence="10 11">
    <name type="scientific">Bogoriella caseilytica</name>
    <dbReference type="NCBI Taxonomy" id="56055"/>
    <lineage>
        <taxon>Bacteria</taxon>
        <taxon>Bacillati</taxon>
        <taxon>Actinomycetota</taxon>
        <taxon>Actinomycetes</taxon>
        <taxon>Micrococcales</taxon>
        <taxon>Bogoriellaceae</taxon>
        <taxon>Bogoriella</taxon>
    </lineage>
</organism>
<comment type="pathway">
    <text evidence="5">Amino-acid biosynthesis; L-proline biosynthesis; L-proline from L-glutamate 5-semialdehyde: step 1/1.</text>
</comment>
<protein>
    <recommendedName>
        <fullName evidence="5 6">Pyrroline-5-carboxylate reductase</fullName>
        <shortName evidence="5">P5C reductase</shortName>
        <shortName evidence="5">P5CR</shortName>
        <ecNumber evidence="5 6">1.5.1.2</ecNumber>
    </recommendedName>
    <alternativeName>
        <fullName evidence="5">PCA reductase</fullName>
    </alternativeName>
</protein>
<proteinExistence type="inferred from homology"/>
<dbReference type="PIRSF" id="PIRSF000193">
    <property type="entry name" value="Pyrrol-5-carb_rd"/>
    <property type="match status" value="1"/>
</dbReference>
<comment type="caution">
    <text evidence="10">The sequence shown here is derived from an EMBL/GenBank/DDBJ whole genome shotgun (WGS) entry which is preliminary data.</text>
</comment>
<dbReference type="SUPFAM" id="SSF48179">
    <property type="entry name" value="6-phosphogluconate dehydrogenase C-terminal domain-like"/>
    <property type="match status" value="1"/>
</dbReference>
<feature type="binding site" evidence="7">
    <location>
        <position position="57"/>
    </location>
    <ligand>
        <name>NADPH</name>
        <dbReference type="ChEBI" id="CHEBI:57783"/>
    </ligand>
</feature>
<dbReference type="InterPro" id="IPR028939">
    <property type="entry name" value="P5C_Rdtase_cat_N"/>
</dbReference>
<evidence type="ECO:0000256" key="3">
    <source>
        <dbReference type="ARBA" id="ARBA00023002"/>
    </source>
</evidence>
<dbReference type="Proteomes" id="UP000280668">
    <property type="component" value="Unassembled WGS sequence"/>
</dbReference>
<dbReference type="GO" id="GO:0004735">
    <property type="term" value="F:pyrroline-5-carboxylate reductase activity"/>
    <property type="evidence" value="ECO:0007669"/>
    <property type="project" value="UniProtKB-UniRule"/>
</dbReference>
<evidence type="ECO:0000256" key="6">
    <source>
        <dbReference type="NCBIfam" id="TIGR00112"/>
    </source>
</evidence>
<feature type="domain" description="Pyrroline-5-carboxylate reductase dimerisation" evidence="9">
    <location>
        <begin position="166"/>
        <end position="267"/>
    </location>
</feature>
<gene>
    <name evidence="5" type="primary">proC</name>
    <name evidence="10" type="ORF">EDD31_2350</name>
</gene>